<reference evidence="1 2" key="1">
    <citation type="submission" date="2016-04" db="EMBL/GenBank/DDBJ databases">
        <title>Draft genome sequence of Aeribacillus pallidus 8m3 from petroleum reservoir.</title>
        <authorList>
            <person name="Poltaraus A.B."/>
            <person name="Nazina T.N."/>
            <person name="Tourova T.P."/>
            <person name="Malakho S.M."/>
            <person name="Korshunova A.V."/>
            <person name="Sokolova D.S."/>
        </authorList>
    </citation>
    <scope>NUCLEOTIDE SEQUENCE [LARGE SCALE GENOMIC DNA]</scope>
    <source>
        <strain evidence="1 2">8m3</strain>
    </source>
</reference>
<dbReference type="Proteomes" id="UP000076476">
    <property type="component" value="Unassembled WGS sequence"/>
</dbReference>
<protein>
    <submittedName>
        <fullName evidence="1">Uncharacterized protein</fullName>
    </submittedName>
</protein>
<comment type="caution">
    <text evidence="1">The sequence shown here is derived from an EMBL/GenBank/DDBJ whole genome shotgun (WGS) entry which is preliminary data.</text>
</comment>
<evidence type="ECO:0000313" key="2">
    <source>
        <dbReference type="Proteomes" id="UP000076476"/>
    </source>
</evidence>
<proteinExistence type="predicted"/>
<organism evidence="1 2">
    <name type="scientific">Aeribacillus pallidus</name>
    <dbReference type="NCBI Taxonomy" id="33936"/>
    <lineage>
        <taxon>Bacteria</taxon>
        <taxon>Bacillati</taxon>
        <taxon>Bacillota</taxon>
        <taxon>Bacilli</taxon>
        <taxon>Bacillales</taxon>
        <taxon>Bacillaceae</taxon>
        <taxon>Aeribacillus</taxon>
    </lineage>
</organism>
<evidence type="ECO:0000313" key="1">
    <source>
        <dbReference type="EMBL" id="KZN95817.1"/>
    </source>
</evidence>
<name>A0A161ZS54_9BACI</name>
<keyword evidence="2" id="KW-1185">Reference proteome</keyword>
<accession>A0A161ZS54</accession>
<gene>
    <name evidence="1" type="ORF">AZI98_12145</name>
</gene>
<dbReference type="AlphaFoldDB" id="A0A161ZS54"/>
<dbReference type="EMBL" id="LWBR01000035">
    <property type="protein sequence ID" value="KZN95817.1"/>
    <property type="molecule type" value="Genomic_DNA"/>
</dbReference>
<sequence>MINKGQALKLSIGLDLFSIADVIGHNFSVHIEKRGAAMAPQKIRCGLGEILFSVSRKAVIMGTDNNILLLYLYCFLDAL</sequence>
<dbReference type="STRING" id="33936.AZI98_12145"/>